<dbReference type="VEuPathDB" id="FungiDB:RhiirA1_475113"/>
<comment type="caution">
    <text evidence="1">The sequence shown here is derived from an EMBL/GenBank/DDBJ whole genome shotgun (WGS) entry which is preliminary data.</text>
</comment>
<accession>A0A2I1GXI8</accession>
<evidence type="ECO:0008006" key="3">
    <source>
        <dbReference type="Google" id="ProtNLM"/>
    </source>
</evidence>
<dbReference type="VEuPathDB" id="FungiDB:FUN_021028"/>
<dbReference type="EMBL" id="LLXI01000984">
    <property type="protein sequence ID" value="PKY51244.1"/>
    <property type="molecule type" value="Genomic_DNA"/>
</dbReference>
<dbReference type="AlphaFoldDB" id="A0A2I1GXI8"/>
<dbReference type="Gene3D" id="3.30.420.10">
    <property type="entry name" value="Ribonuclease H-like superfamily/Ribonuclease H"/>
    <property type="match status" value="1"/>
</dbReference>
<dbReference type="InterPro" id="IPR012337">
    <property type="entry name" value="RNaseH-like_sf"/>
</dbReference>
<dbReference type="InterPro" id="IPR036397">
    <property type="entry name" value="RNaseH_sf"/>
</dbReference>
<reference evidence="1 2" key="1">
    <citation type="submission" date="2015-10" db="EMBL/GenBank/DDBJ databases">
        <title>Genome analyses suggest a sexual origin of heterokaryosis in a supposedly ancient asexual fungus.</title>
        <authorList>
            <person name="Ropars J."/>
            <person name="Sedzielewska K."/>
            <person name="Noel J."/>
            <person name="Charron P."/>
            <person name="Farinelli L."/>
            <person name="Marton T."/>
            <person name="Kruger M."/>
            <person name="Pelin A."/>
            <person name="Brachmann A."/>
            <person name="Corradi N."/>
        </authorList>
    </citation>
    <scope>NUCLEOTIDE SEQUENCE [LARGE SCALE GENOMIC DNA]</scope>
    <source>
        <strain evidence="1 2">A4</strain>
    </source>
</reference>
<dbReference type="Proteomes" id="UP000234323">
    <property type="component" value="Unassembled WGS sequence"/>
</dbReference>
<proteinExistence type="predicted"/>
<evidence type="ECO:0000313" key="2">
    <source>
        <dbReference type="Proteomes" id="UP000234323"/>
    </source>
</evidence>
<keyword evidence="2" id="KW-1185">Reference proteome</keyword>
<gene>
    <name evidence="1" type="ORF">RhiirA4_468138</name>
</gene>
<organism evidence="1 2">
    <name type="scientific">Rhizophagus irregularis</name>
    <dbReference type="NCBI Taxonomy" id="588596"/>
    <lineage>
        <taxon>Eukaryota</taxon>
        <taxon>Fungi</taxon>
        <taxon>Fungi incertae sedis</taxon>
        <taxon>Mucoromycota</taxon>
        <taxon>Glomeromycotina</taxon>
        <taxon>Glomeromycetes</taxon>
        <taxon>Glomerales</taxon>
        <taxon>Glomeraceae</taxon>
        <taxon>Rhizophagus</taxon>
    </lineage>
</organism>
<dbReference type="SUPFAM" id="SSF53098">
    <property type="entry name" value="Ribonuclease H-like"/>
    <property type="match status" value="1"/>
</dbReference>
<protein>
    <recommendedName>
        <fullName evidence="3">RNase H type-1 domain-containing protein</fullName>
    </recommendedName>
</protein>
<sequence>MKQFIDKEIILIILQIGAIIQKGDGAMDVMAAMQEVKLPALKTELLKYKDTIKEIIFKKNNILVDEYILRWNKMPIEGAYRSWFKELSNNITKIDIILLDYVKDCFIETNGANSLINWKETFRLINNEIVTLRNITNRKDAGIRTWRIKNFFKILPNYDILWKRGVCGIPNKNVQDVQYSITKVFLDQPEIIATDDQRKEFEEKLLNITSSRSFIMTTEGILREIWIERCNKTIELEKQMGIFRDMKRKKNRFNEGDERIQDLEKLEKQKKNKKLKTIVKIDLEEKTKDDVFRLGDSNRIKIAIQYKCYCKIESEFVKGLIYDKNNVIHLYTGASEKGDSVVLDVLNRKVIDKSYMVVMNNFEALELELVAIFVELIMIQANSKVEVYMDSLVVVNIWRTLFLEDELKWEARKIWNINSIGLWKMMYRFVKEDNLDVLMMKVKLHSDDEEIIW</sequence>
<dbReference type="VEuPathDB" id="FungiDB:RhiirFUN_004111"/>
<dbReference type="GO" id="GO:0003676">
    <property type="term" value="F:nucleic acid binding"/>
    <property type="evidence" value="ECO:0007669"/>
    <property type="project" value="InterPro"/>
</dbReference>
<name>A0A2I1GXI8_9GLOM</name>
<evidence type="ECO:0000313" key="1">
    <source>
        <dbReference type="EMBL" id="PKY51244.1"/>
    </source>
</evidence>